<protein>
    <submittedName>
        <fullName evidence="1">Uncharacterized protein</fullName>
    </submittedName>
</protein>
<evidence type="ECO:0000313" key="1">
    <source>
        <dbReference type="EMBL" id="KAI3753429.1"/>
    </source>
</evidence>
<reference evidence="2" key="1">
    <citation type="journal article" date="2022" name="Mol. Ecol. Resour.">
        <title>The genomes of chicory, endive, great burdock and yacon provide insights into Asteraceae palaeo-polyploidization history and plant inulin production.</title>
        <authorList>
            <person name="Fan W."/>
            <person name="Wang S."/>
            <person name="Wang H."/>
            <person name="Wang A."/>
            <person name="Jiang F."/>
            <person name="Liu H."/>
            <person name="Zhao H."/>
            <person name="Xu D."/>
            <person name="Zhang Y."/>
        </authorList>
    </citation>
    <scope>NUCLEOTIDE SEQUENCE [LARGE SCALE GENOMIC DNA]</scope>
    <source>
        <strain evidence="2">cv. Punajuju</strain>
    </source>
</reference>
<dbReference type="Proteomes" id="UP001055811">
    <property type="component" value="Linkage Group LG04"/>
</dbReference>
<organism evidence="1 2">
    <name type="scientific">Cichorium intybus</name>
    <name type="common">Chicory</name>
    <dbReference type="NCBI Taxonomy" id="13427"/>
    <lineage>
        <taxon>Eukaryota</taxon>
        <taxon>Viridiplantae</taxon>
        <taxon>Streptophyta</taxon>
        <taxon>Embryophyta</taxon>
        <taxon>Tracheophyta</taxon>
        <taxon>Spermatophyta</taxon>
        <taxon>Magnoliopsida</taxon>
        <taxon>eudicotyledons</taxon>
        <taxon>Gunneridae</taxon>
        <taxon>Pentapetalae</taxon>
        <taxon>asterids</taxon>
        <taxon>campanulids</taxon>
        <taxon>Asterales</taxon>
        <taxon>Asteraceae</taxon>
        <taxon>Cichorioideae</taxon>
        <taxon>Cichorieae</taxon>
        <taxon>Cichoriinae</taxon>
        <taxon>Cichorium</taxon>
    </lineage>
</organism>
<accession>A0ACB9E376</accession>
<gene>
    <name evidence="1" type="ORF">L2E82_25481</name>
</gene>
<keyword evidence="2" id="KW-1185">Reference proteome</keyword>
<sequence length="74" mass="8899">MSSHIQSYPQRFYHSEYSRIIQLQFRSHSDHNITKKILMLSQKMLVRTLDSLFMETVCGFPSLHGFYFQILLWS</sequence>
<reference evidence="1 2" key="2">
    <citation type="journal article" date="2022" name="Mol. Ecol. Resour.">
        <title>The genomes of chicory, endive, great burdock and yacon provide insights into Asteraceae paleo-polyploidization history and plant inulin production.</title>
        <authorList>
            <person name="Fan W."/>
            <person name="Wang S."/>
            <person name="Wang H."/>
            <person name="Wang A."/>
            <person name="Jiang F."/>
            <person name="Liu H."/>
            <person name="Zhao H."/>
            <person name="Xu D."/>
            <person name="Zhang Y."/>
        </authorList>
    </citation>
    <scope>NUCLEOTIDE SEQUENCE [LARGE SCALE GENOMIC DNA]</scope>
    <source>
        <strain evidence="2">cv. Punajuju</strain>
        <tissue evidence="1">Leaves</tissue>
    </source>
</reference>
<name>A0ACB9E376_CICIN</name>
<comment type="caution">
    <text evidence="1">The sequence shown here is derived from an EMBL/GenBank/DDBJ whole genome shotgun (WGS) entry which is preliminary data.</text>
</comment>
<proteinExistence type="predicted"/>
<evidence type="ECO:0000313" key="2">
    <source>
        <dbReference type="Proteomes" id="UP001055811"/>
    </source>
</evidence>
<dbReference type="EMBL" id="CM042012">
    <property type="protein sequence ID" value="KAI3753429.1"/>
    <property type="molecule type" value="Genomic_DNA"/>
</dbReference>